<keyword evidence="1" id="KW-0732">Signal</keyword>
<comment type="caution">
    <text evidence="2">The sequence shown here is derived from an EMBL/GenBank/DDBJ whole genome shotgun (WGS) entry which is preliminary data.</text>
</comment>
<dbReference type="InterPro" id="IPR006059">
    <property type="entry name" value="SBP"/>
</dbReference>
<name>A0A4R4PQI6_9ACTN</name>
<dbReference type="Gene3D" id="3.40.190.10">
    <property type="entry name" value="Periplasmic binding protein-like II"/>
    <property type="match status" value="2"/>
</dbReference>
<feature type="chain" id="PRO_5039168055" evidence="1">
    <location>
        <begin position="27"/>
        <end position="443"/>
    </location>
</feature>
<feature type="signal peptide" evidence="1">
    <location>
        <begin position="1"/>
        <end position="26"/>
    </location>
</feature>
<accession>A0A4R4PQI6</accession>
<dbReference type="Proteomes" id="UP000295075">
    <property type="component" value="Unassembled WGS sequence"/>
</dbReference>
<dbReference type="SUPFAM" id="SSF53850">
    <property type="entry name" value="Periplasmic binding protein-like II"/>
    <property type="match status" value="1"/>
</dbReference>
<sequence>MELNRRQVLKLAGLGLGATATPGLLAACSNDTSGGGAGDGSVKFEGWDYEATLVQQNLDRFTKTSNIKVNYTPITSAQYVQKVVAEFTGGGGPDALYVYDDSLAAWVEGDYLQPIDGLPGVDEVYAAIFPGNAEAMTYQGKRYGLPYYTDSNCLIYNAEILSKAGFSKPPASLEELEAQAAKIKSMGLLEHPIGLPAQLSDTWWAWVWGLVFSSGGNMFDDQQAPIMNTSDTVTKDVLTWLQNAANKSKVLDPASLQLLPVPVDNAMKANRYAFTIGARYALRDYNDPQKSKAAGKMKMALVPSLDGKVHGTISNTRMYGLAKDTEVKDNAFKLLTYLGGLGEDKTPYTAKFWFQQRGLGFAYKDLAKDPEITASLKKFADPAIYAQLAEIARPRNVLGVAWYTEFETEMHKVVQGVLSNQVQPSAAVASLAQSAETLKKKYS</sequence>
<dbReference type="Pfam" id="PF01547">
    <property type="entry name" value="SBP_bac_1"/>
    <property type="match status" value="1"/>
</dbReference>
<dbReference type="InterPro" id="IPR006311">
    <property type="entry name" value="TAT_signal"/>
</dbReference>
<reference evidence="2 3" key="1">
    <citation type="submission" date="2019-03" db="EMBL/GenBank/DDBJ databases">
        <title>Draft genome sequences of novel Actinobacteria.</title>
        <authorList>
            <person name="Sahin N."/>
            <person name="Ay H."/>
            <person name="Saygin H."/>
        </authorList>
    </citation>
    <scope>NUCLEOTIDE SEQUENCE [LARGE SCALE GENOMIC DNA]</scope>
    <source>
        <strain evidence="2 3">JCM 30547</strain>
    </source>
</reference>
<proteinExistence type="predicted"/>
<protein>
    <submittedName>
        <fullName evidence="2">Extracellular solute-binding protein</fullName>
    </submittedName>
</protein>
<keyword evidence="3" id="KW-1185">Reference proteome</keyword>
<dbReference type="AlphaFoldDB" id="A0A4R4PQI6"/>
<evidence type="ECO:0000256" key="1">
    <source>
        <dbReference type="SAM" id="SignalP"/>
    </source>
</evidence>
<dbReference type="RefSeq" id="WP_132410960.1">
    <property type="nucleotide sequence ID" value="NZ_SMKA01000141.1"/>
</dbReference>
<dbReference type="PROSITE" id="PS51318">
    <property type="entry name" value="TAT"/>
    <property type="match status" value="1"/>
</dbReference>
<evidence type="ECO:0000313" key="2">
    <source>
        <dbReference type="EMBL" id="TDC24454.1"/>
    </source>
</evidence>
<dbReference type="EMBL" id="SMKA01000141">
    <property type="protein sequence ID" value="TDC24454.1"/>
    <property type="molecule type" value="Genomic_DNA"/>
</dbReference>
<dbReference type="PROSITE" id="PS51257">
    <property type="entry name" value="PROKAR_LIPOPROTEIN"/>
    <property type="match status" value="1"/>
</dbReference>
<dbReference type="PANTHER" id="PTHR43649">
    <property type="entry name" value="ARABINOSE-BINDING PROTEIN-RELATED"/>
    <property type="match status" value="1"/>
</dbReference>
<evidence type="ECO:0000313" key="3">
    <source>
        <dbReference type="Proteomes" id="UP000295075"/>
    </source>
</evidence>
<dbReference type="PANTHER" id="PTHR43649:SF30">
    <property type="entry name" value="ABC TRANSPORTER SUBSTRATE-BINDING PROTEIN"/>
    <property type="match status" value="1"/>
</dbReference>
<dbReference type="OrthoDB" id="9766758at2"/>
<gene>
    <name evidence="2" type="ORF">E1261_26155</name>
</gene>
<dbReference type="InterPro" id="IPR050490">
    <property type="entry name" value="Bact_solute-bd_prot1"/>
</dbReference>
<organism evidence="2 3">
    <name type="scientific">Kribbella albertanoniae</name>
    <dbReference type="NCBI Taxonomy" id="1266829"/>
    <lineage>
        <taxon>Bacteria</taxon>
        <taxon>Bacillati</taxon>
        <taxon>Actinomycetota</taxon>
        <taxon>Actinomycetes</taxon>
        <taxon>Propionibacteriales</taxon>
        <taxon>Kribbellaceae</taxon>
        <taxon>Kribbella</taxon>
    </lineage>
</organism>